<evidence type="ECO:0000256" key="6">
    <source>
        <dbReference type="ARBA" id="ARBA00023204"/>
    </source>
</evidence>
<keyword evidence="5 8" id="KW-0233">DNA recombination</keyword>
<evidence type="ECO:0000256" key="1">
    <source>
        <dbReference type="ARBA" id="ARBA00022722"/>
    </source>
</evidence>
<evidence type="ECO:0000256" key="4">
    <source>
        <dbReference type="ARBA" id="ARBA00022801"/>
    </source>
</evidence>
<proteinExistence type="inferred from homology"/>
<keyword evidence="2 8" id="KW-0255">Endonuclease</keyword>
<keyword evidence="7 8" id="KW-0539">Nucleus</keyword>
<dbReference type="GO" id="GO:0008821">
    <property type="term" value="F:crossover junction DNA endonuclease activity"/>
    <property type="evidence" value="ECO:0007669"/>
    <property type="project" value="TreeGrafter"/>
</dbReference>
<comment type="caution">
    <text evidence="11">The sequence shown here is derived from an EMBL/GenBank/DDBJ whole genome shotgun (WGS) entry which is preliminary data.</text>
</comment>
<dbReference type="PROSITE" id="PS50164">
    <property type="entry name" value="GIY_YIG"/>
    <property type="match status" value="1"/>
</dbReference>
<dbReference type="InterPro" id="IPR048749">
    <property type="entry name" value="SLX1_C"/>
</dbReference>
<dbReference type="Proteomes" id="UP000193560">
    <property type="component" value="Unassembled WGS sequence"/>
</dbReference>
<dbReference type="CDD" id="cd10455">
    <property type="entry name" value="GIY-YIG_SLX1"/>
    <property type="match status" value="1"/>
</dbReference>
<dbReference type="STRING" id="90262.A0A1X2J0A9"/>
<dbReference type="Pfam" id="PF21202">
    <property type="entry name" value="SLX1_C"/>
    <property type="match status" value="1"/>
</dbReference>
<dbReference type="Gene3D" id="3.30.40.10">
    <property type="entry name" value="Zinc/RING finger domain, C3HC4 (zinc finger)"/>
    <property type="match status" value="1"/>
</dbReference>
<keyword evidence="3 8" id="KW-0227">DNA damage</keyword>
<protein>
    <recommendedName>
        <fullName evidence="10">GIY-YIG domain-containing protein</fullName>
    </recommendedName>
</protein>
<comment type="subcellular location">
    <subcellularLocation>
        <location evidence="8">Nucleus</location>
    </subcellularLocation>
</comment>
<keyword evidence="1 8" id="KW-0540">Nuclease</keyword>
<comment type="subunit">
    <text evidence="8">Forms a heterodimer with SLX4.</text>
</comment>
<dbReference type="InterPro" id="IPR027520">
    <property type="entry name" value="Slx1"/>
</dbReference>
<comment type="function">
    <text evidence="8">Catalytic subunit of the SLX1-SLX4 structure-specific endonuclease that resolves DNA secondary structures generated during DNA repair and recombination. Has endonuclease activity towards branched DNA substrates, introducing single-strand cuts in duplex DNA close to junctions with ss-DNA.</text>
</comment>
<evidence type="ECO:0000256" key="2">
    <source>
        <dbReference type="ARBA" id="ARBA00022759"/>
    </source>
</evidence>
<dbReference type="GO" id="GO:0033557">
    <property type="term" value="C:Slx1-Slx4 complex"/>
    <property type="evidence" value="ECO:0007669"/>
    <property type="project" value="UniProtKB-UniRule"/>
</dbReference>
<dbReference type="InterPro" id="IPR013083">
    <property type="entry name" value="Znf_RING/FYVE/PHD"/>
</dbReference>
<feature type="domain" description="GIY-YIG" evidence="10">
    <location>
        <begin position="5"/>
        <end position="87"/>
    </location>
</feature>
<sequence length="332" mass="37925">MTPYLFYCCYLIRSLHPSHHNYTYVGSTPDPIKRLRQHNGELTQGAYKTAKRRPWEMILFVYGFPTKQSALQFEWAWQHPLRSRVTKRQRIHLTSESTLGMRAPAQANLYLSKLRALYDILCTKPFCEWPLKIRFMDPAHHALFLAEGPSPLSFINLPTQLVISHGSAQDILPVIKPQKYLHRDDSAAKWFRDQPTTLECFVCKSTIEKMEMDRYVCCPKNYSKSCNMVSHLTCLATLFLANDTTSSLIPIDHVCPACSEHLVWGDLIYDLRLRSIYDKKQNIGAGSDPIKDDDSDDAIEDDDNSSNVDHSSGTNRSGENDDTGEDTDWNGS</sequence>
<dbReference type="SUPFAM" id="SSF82771">
    <property type="entry name" value="GIY-YIG endonuclease"/>
    <property type="match status" value="1"/>
</dbReference>
<gene>
    <name evidence="11" type="ORF">BCR42DRAFT_485449</name>
</gene>
<dbReference type="PANTHER" id="PTHR20208">
    <property type="entry name" value="STRUCTURE-SPECIFIC ENDONUCLEASE SUBUNIT SLX1"/>
    <property type="match status" value="1"/>
</dbReference>
<dbReference type="PANTHER" id="PTHR20208:SF10">
    <property type="entry name" value="STRUCTURE-SPECIFIC ENDONUCLEASE SUBUNIT SLX1"/>
    <property type="match status" value="1"/>
</dbReference>
<dbReference type="GO" id="GO:0000724">
    <property type="term" value="P:double-strand break repair via homologous recombination"/>
    <property type="evidence" value="ECO:0007669"/>
    <property type="project" value="TreeGrafter"/>
</dbReference>
<keyword evidence="6 8" id="KW-0234">DNA repair</keyword>
<evidence type="ECO:0000256" key="9">
    <source>
        <dbReference type="SAM" id="MobiDB-lite"/>
    </source>
</evidence>
<dbReference type="EMBL" id="MCGE01000001">
    <property type="protein sequence ID" value="ORZ25253.1"/>
    <property type="molecule type" value="Genomic_DNA"/>
</dbReference>
<dbReference type="AlphaFoldDB" id="A0A1X2J0A9"/>
<dbReference type="GO" id="GO:0017108">
    <property type="term" value="F:5'-flap endonuclease activity"/>
    <property type="evidence" value="ECO:0007669"/>
    <property type="project" value="InterPro"/>
</dbReference>
<reference evidence="11 12" key="1">
    <citation type="submission" date="2016-07" db="EMBL/GenBank/DDBJ databases">
        <title>Pervasive Adenine N6-methylation of Active Genes in Fungi.</title>
        <authorList>
            <consortium name="DOE Joint Genome Institute"/>
            <person name="Mondo S.J."/>
            <person name="Dannebaum R.O."/>
            <person name="Kuo R.C."/>
            <person name="Labutti K."/>
            <person name="Haridas S."/>
            <person name="Kuo A."/>
            <person name="Salamov A."/>
            <person name="Ahrendt S.R."/>
            <person name="Lipzen A."/>
            <person name="Sullivan W."/>
            <person name="Andreopoulos W.B."/>
            <person name="Clum A."/>
            <person name="Lindquist E."/>
            <person name="Daum C."/>
            <person name="Ramamoorthy G.K."/>
            <person name="Gryganskyi A."/>
            <person name="Culley D."/>
            <person name="Magnuson J.K."/>
            <person name="James T.Y."/>
            <person name="O'Malley M.A."/>
            <person name="Stajich J.E."/>
            <person name="Spatafora J.W."/>
            <person name="Visel A."/>
            <person name="Grigoriev I.V."/>
        </authorList>
    </citation>
    <scope>NUCLEOTIDE SEQUENCE [LARGE SCALE GENOMIC DNA]</scope>
    <source>
        <strain evidence="11 12">NRRL 1336</strain>
    </source>
</reference>
<dbReference type="InterPro" id="IPR000305">
    <property type="entry name" value="GIY-YIG_endonuc"/>
</dbReference>
<name>A0A1X2J0A9_9FUNG</name>
<keyword evidence="4 8" id="KW-0378">Hydrolase</keyword>
<comment type="caution">
    <text evidence="8">Lacks conserved residue(s) required for the propagation of feature annotation.</text>
</comment>
<dbReference type="OrthoDB" id="24645at2759"/>
<evidence type="ECO:0000259" key="10">
    <source>
        <dbReference type="PROSITE" id="PS50164"/>
    </source>
</evidence>
<dbReference type="HAMAP" id="MF_03100">
    <property type="entry name" value="Endonuc_su_Slx1"/>
    <property type="match status" value="1"/>
</dbReference>
<feature type="region of interest" description="Disordered" evidence="9">
    <location>
        <begin position="284"/>
        <end position="332"/>
    </location>
</feature>
<evidence type="ECO:0000256" key="7">
    <source>
        <dbReference type="ARBA" id="ARBA00023242"/>
    </source>
</evidence>
<organism evidence="11 12">
    <name type="scientific">Absidia repens</name>
    <dbReference type="NCBI Taxonomy" id="90262"/>
    <lineage>
        <taxon>Eukaryota</taxon>
        <taxon>Fungi</taxon>
        <taxon>Fungi incertae sedis</taxon>
        <taxon>Mucoromycota</taxon>
        <taxon>Mucoromycotina</taxon>
        <taxon>Mucoromycetes</taxon>
        <taxon>Mucorales</taxon>
        <taxon>Cunninghamellaceae</taxon>
        <taxon>Absidia</taxon>
    </lineage>
</organism>
<dbReference type="Pfam" id="PF01541">
    <property type="entry name" value="GIY-YIG"/>
    <property type="match status" value="1"/>
</dbReference>
<evidence type="ECO:0000313" key="12">
    <source>
        <dbReference type="Proteomes" id="UP000193560"/>
    </source>
</evidence>
<evidence type="ECO:0000256" key="5">
    <source>
        <dbReference type="ARBA" id="ARBA00023172"/>
    </source>
</evidence>
<comment type="similarity">
    <text evidence="8">Belongs to the SLX1 family.</text>
</comment>
<feature type="compositionally biased region" description="Acidic residues" evidence="9">
    <location>
        <begin position="291"/>
        <end position="304"/>
    </location>
</feature>
<evidence type="ECO:0000313" key="11">
    <source>
        <dbReference type="EMBL" id="ORZ25253.1"/>
    </source>
</evidence>
<dbReference type="InterPro" id="IPR035901">
    <property type="entry name" value="GIY-YIG_endonuc_sf"/>
</dbReference>
<dbReference type="Gene3D" id="3.40.1440.10">
    <property type="entry name" value="GIY-YIG endonuclease"/>
    <property type="match status" value="1"/>
</dbReference>
<dbReference type="InterPro" id="IPR050381">
    <property type="entry name" value="SLX1_endonuclease"/>
</dbReference>
<feature type="compositionally biased region" description="Acidic residues" evidence="9">
    <location>
        <begin position="320"/>
        <end position="332"/>
    </location>
</feature>
<comment type="cofactor">
    <cofactor evidence="8">
        <name>a divalent metal cation</name>
        <dbReference type="ChEBI" id="CHEBI:60240"/>
    </cofactor>
</comment>
<accession>A0A1X2J0A9</accession>
<evidence type="ECO:0000256" key="8">
    <source>
        <dbReference type="HAMAP-Rule" id="MF_03100"/>
    </source>
</evidence>
<evidence type="ECO:0000256" key="3">
    <source>
        <dbReference type="ARBA" id="ARBA00022763"/>
    </source>
</evidence>
<keyword evidence="12" id="KW-1185">Reference proteome</keyword>